<dbReference type="CDD" id="cd00082">
    <property type="entry name" value="HisKA"/>
    <property type="match status" value="1"/>
</dbReference>
<feature type="domain" description="Response regulatory" evidence="8">
    <location>
        <begin position="6"/>
        <end position="127"/>
    </location>
</feature>
<evidence type="ECO:0000256" key="5">
    <source>
        <dbReference type="ARBA" id="ARBA00022777"/>
    </source>
</evidence>
<dbReference type="InterPro" id="IPR005467">
    <property type="entry name" value="His_kinase_dom"/>
</dbReference>
<dbReference type="CDD" id="cd00075">
    <property type="entry name" value="HATPase"/>
    <property type="match status" value="1"/>
</dbReference>
<evidence type="ECO:0000259" key="8">
    <source>
        <dbReference type="PROSITE" id="PS50110"/>
    </source>
</evidence>
<dbReference type="PROSITE" id="PS50113">
    <property type="entry name" value="PAC"/>
    <property type="match status" value="2"/>
</dbReference>
<dbReference type="Proteomes" id="UP001321018">
    <property type="component" value="Unassembled WGS sequence"/>
</dbReference>
<dbReference type="SMART" id="SM00448">
    <property type="entry name" value="REC"/>
    <property type="match status" value="1"/>
</dbReference>
<name>A0AAP2YW19_9EURY</name>
<evidence type="ECO:0000259" key="9">
    <source>
        <dbReference type="PROSITE" id="PS50112"/>
    </source>
</evidence>
<dbReference type="InterPro" id="IPR003594">
    <property type="entry name" value="HATPase_dom"/>
</dbReference>
<comment type="catalytic activity">
    <reaction evidence="1">
        <text>ATP + protein L-histidine = ADP + protein N-phospho-L-histidine.</text>
        <dbReference type="EC" id="2.7.13.3"/>
    </reaction>
</comment>
<sequence length="605" mass="67415">MASSIRVLYVHDGPDVADSTVTALDHVRTDDRFTVTTTTSASDGLDRLEADETFDCVVSAYDMPGLDGIEFLAAVREAYPELPFVLIAEAETGSETVASEAISNGVSDYLHTEFISGRLLATRIEAHVERARTRRERERSRELLQHTEQLSETGGWEADAETGEQRWTDGTYRIHGLSPESDFDPTVDSGIEFYHPDDRDRIETLVRRCMESGEPYDEELRLVTADDRLRWVRTTGEAITENGSIVKIRGAIQDVTERKEREHALQRSHEEYQQLINGMNETAWVIDFDENFRAVNEAAVEMLGYSRAELLSMTPHDIDAGLEPGEITALIADMPEDEIQVFETVHETSDGDQIPVEISSSLIHYRGETAVLSVARDISNRKEREQELQRQKDRLDEFASVVSHDLRNPLTVATGRLELAREDCDSEHLADLEWALDRMDELIDDLLTLARKGEQVSEFEPVALEELAADCWQHVETPRATLEIEAETDRTILADRSRLQQLVENLFRNAVEHGGDDVTVTVGSLEDDAGFYVEDDGVGIPPTDREVVFETGHSSSSSSSGTGAGTGFGLRIVEQVVDAHDWAISVTDGAEGGARFEITGVEMVE</sequence>
<evidence type="ECO:0000313" key="12">
    <source>
        <dbReference type="Proteomes" id="UP001321018"/>
    </source>
</evidence>
<dbReference type="Pfam" id="PF02518">
    <property type="entry name" value="HATPase_c"/>
    <property type="match status" value="1"/>
</dbReference>
<dbReference type="Gene3D" id="3.30.450.20">
    <property type="entry name" value="PAS domain"/>
    <property type="match status" value="2"/>
</dbReference>
<evidence type="ECO:0000256" key="1">
    <source>
        <dbReference type="ARBA" id="ARBA00000085"/>
    </source>
</evidence>
<dbReference type="InterPro" id="IPR000700">
    <property type="entry name" value="PAS-assoc_C"/>
</dbReference>
<dbReference type="PROSITE" id="PS50110">
    <property type="entry name" value="RESPONSE_REGULATORY"/>
    <property type="match status" value="1"/>
</dbReference>
<dbReference type="InterPro" id="IPR036097">
    <property type="entry name" value="HisK_dim/P_sf"/>
</dbReference>
<dbReference type="InterPro" id="IPR001789">
    <property type="entry name" value="Sig_transdc_resp-reg_receiver"/>
</dbReference>
<dbReference type="InterPro" id="IPR000014">
    <property type="entry name" value="PAS"/>
</dbReference>
<dbReference type="SMART" id="SM00388">
    <property type="entry name" value="HisKA"/>
    <property type="match status" value="1"/>
</dbReference>
<dbReference type="SUPFAM" id="SSF55874">
    <property type="entry name" value="ATPase domain of HSP90 chaperone/DNA topoisomerase II/histidine kinase"/>
    <property type="match status" value="1"/>
</dbReference>
<dbReference type="EC" id="2.7.13.3" evidence="2"/>
<dbReference type="RefSeq" id="WP_338002407.1">
    <property type="nucleotide sequence ID" value="NZ_JAOPKA010000002.1"/>
</dbReference>
<evidence type="ECO:0000256" key="6">
    <source>
        <dbReference type="PROSITE-ProRule" id="PRU00169"/>
    </source>
</evidence>
<dbReference type="InterPro" id="IPR013655">
    <property type="entry name" value="PAS_fold_3"/>
</dbReference>
<dbReference type="Gene3D" id="2.10.70.100">
    <property type="match status" value="1"/>
</dbReference>
<dbReference type="PROSITE" id="PS50112">
    <property type="entry name" value="PAS"/>
    <property type="match status" value="2"/>
</dbReference>
<dbReference type="InterPro" id="IPR011006">
    <property type="entry name" value="CheY-like_superfamily"/>
</dbReference>
<gene>
    <name evidence="11" type="ORF">OB960_04005</name>
</gene>
<feature type="domain" description="PAS" evidence="9">
    <location>
        <begin position="167"/>
        <end position="213"/>
    </location>
</feature>
<dbReference type="SMART" id="SM00086">
    <property type="entry name" value="PAC"/>
    <property type="match status" value="2"/>
</dbReference>
<dbReference type="CDD" id="cd00156">
    <property type="entry name" value="REC"/>
    <property type="match status" value="1"/>
</dbReference>
<dbReference type="Gene3D" id="3.30.565.10">
    <property type="entry name" value="Histidine kinase-like ATPase, C-terminal domain"/>
    <property type="match status" value="1"/>
</dbReference>
<dbReference type="InterPro" id="IPR036890">
    <property type="entry name" value="HATPase_C_sf"/>
</dbReference>
<dbReference type="Pfam" id="PF08447">
    <property type="entry name" value="PAS_3"/>
    <property type="match status" value="1"/>
</dbReference>
<dbReference type="InterPro" id="IPR003661">
    <property type="entry name" value="HisK_dim/P_dom"/>
</dbReference>
<dbReference type="SMART" id="SM00387">
    <property type="entry name" value="HATPase_c"/>
    <property type="match status" value="1"/>
</dbReference>
<dbReference type="InterPro" id="IPR001610">
    <property type="entry name" value="PAC"/>
</dbReference>
<dbReference type="Gene3D" id="1.10.287.130">
    <property type="match status" value="1"/>
</dbReference>
<feature type="domain" description="PAS" evidence="9">
    <location>
        <begin position="268"/>
        <end position="312"/>
    </location>
</feature>
<dbReference type="PROSITE" id="PS50109">
    <property type="entry name" value="HIS_KIN"/>
    <property type="match status" value="1"/>
</dbReference>
<protein>
    <recommendedName>
        <fullName evidence="2">histidine kinase</fullName>
        <ecNumber evidence="2">2.7.13.3</ecNumber>
    </recommendedName>
</protein>
<dbReference type="Pfam" id="PF00072">
    <property type="entry name" value="Response_reg"/>
    <property type="match status" value="1"/>
</dbReference>
<keyword evidence="4" id="KW-0808">Transferase</keyword>
<keyword evidence="5" id="KW-0418">Kinase</keyword>
<dbReference type="PANTHER" id="PTHR43304:SF1">
    <property type="entry name" value="PAC DOMAIN-CONTAINING PROTEIN"/>
    <property type="match status" value="1"/>
</dbReference>
<keyword evidence="3" id="KW-0597">Phosphoprotein</keyword>
<comment type="caution">
    <text evidence="6">Lacks conserved residue(s) required for the propagation of feature annotation.</text>
</comment>
<dbReference type="InterPro" id="IPR035965">
    <property type="entry name" value="PAS-like_dom_sf"/>
</dbReference>
<feature type="domain" description="PAC" evidence="10">
    <location>
        <begin position="216"/>
        <end position="267"/>
    </location>
</feature>
<evidence type="ECO:0000256" key="3">
    <source>
        <dbReference type="ARBA" id="ARBA00022553"/>
    </source>
</evidence>
<dbReference type="SMART" id="SM00091">
    <property type="entry name" value="PAS"/>
    <property type="match status" value="1"/>
</dbReference>
<reference evidence="11" key="1">
    <citation type="submission" date="2022-09" db="EMBL/GenBank/DDBJ databases">
        <title>Enrichment on poylsaccharides allowed isolation of novel metabolic and taxonomic groups of Haloarchaea.</title>
        <authorList>
            <person name="Sorokin D.Y."/>
            <person name="Elcheninov A.G."/>
            <person name="Khizhniak T.V."/>
            <person name="Kolganova T.V."/>
            <person name="Kublanov I.V."/>
        </authorList>
    </citation>
    <scope>NUCLEOTIDE SEQUENCE</scope>
    <source>
        <strain evidence="11">AArc-xg1-1</strain>
    </source>
</reference>
<proteinExistence type="predicted"/>
<evidence type="ECO:0000313" key="11">
    <source>
        <dbReference type="EMBL" id="MCU4740561.1"/>
    </source>
</evidence>
<evidence type="ECO:0000259" key="10">
    <source>
        <dbReference type="PROSITE" id="PS50113"/>
    </source>
</evidence>
<dbReference type="Gene3D" id="3.40.50.2300">
    <property type="match status" value="1"/>
</dbReference>
<evidence type="ECO:0000259" key="7">
    <source>
        <dbReference type="PROSITE" id="PS50109"/>
    </source>
</evidence>
<dbReference type="AlphaFoldDB" id="A0AAP2YW19"/>
<dbReference type="SUPFAM" id="SSF55785">
    <property type="entry name" value="PYP-like sensor domain (PAS domain)"/>
    <property type="match status" value="2"/>
</dbReference>
<evidence type="ECO:0000256" key="2">
    <source>
        <dbReference type="ARBA" id="ARBA00012438"/>
    </source>
</evidence>
<comment type="caution">
    <text evidence="11">The sequence shown here is derived from an EMBL/GenBank/DDBJ whole genome shotgun (WGS) entry which is preliminary data.</text>
</comment>
<dbReference type="PANTHER" id="PTHR43304">
    <property type="entry name" value="PHYTOCHROME-LIKE PROTEIN CPH1"/>
    <property type="match status" value="1"/>
</dbReference>
<dbReference type="GO" id="GO:0000155">
    <property type="term" value="F:phosphorelay sensor kinase activity"/>
    <property type="evidence" value="ECO:0007669"/>
    <property type="project" value="InterPro"/>
</dbReference>
<dbReference type="Pfam" id="PF13426">
    <property type="entry name" value="PAS_9"/>
    <property type="match status" value="1"/>
</dbReference>
<dbReference type="Pfam" id="PF00512">
    <property type="entry name" value="HisKA"/>
    <property type="match status" value="1"/>
</dbReference>
<dbReference type="CDD" id="cd00130">
    <property type="entry name" value="PAS"/>
    <property type="match status" value="2"/>
</dbReference>
<evidence type="ECO:0000256" key="4">
    <source>
        <dbReference type="ARBA" id="ARBA00022679"/>
    </source>
</evidence>
<accession>A0AAP2YW19</accession>
<feature type="domain" description="PAC" evidence="10">
    <location>
        <begin position="335"/>
        <end position="390"/>
    </location>
</feature>
<organism evidence="11 12">
    <name type="scientific">Natronoglomus mannanivorans</name>
    <dbReference type="NCBI Taxonomy" id="2979990"/>
    <lineage>
        <taxon>Archaea</taxon>
        <taxon>Methanobacteriati</taxon>
        <taxon>Methanobacteriota</taxon>
        <taxon>Stenosarchaea group</taxon>
        <taxon>Halobacteria</taxon>
        <taxon>Halobacteriales</taxon>
        <taxon>Natrialbaceae</taxon>
        <taxon>Natronoglomus</taxon>
    </lineage>
</organism>
<dbReference type="NCBIfam" id="TIGR00229">
    <property type="entry name" value="sensory_box"/>
    <property type="match status" value="2"/>
</dbReference>
<dbReference type="SUPFAM" id="SSF52172">
    <property type="entry name" value="CheY-like"/>
    <property type="match status" value="1"/>
</dbReference>
<dbReference type="InterPro" id="IPR052162">
    <property type="entry name" value="Sensor_kinase/Photoreceptor"/>
</dbReference>
<dbReference type="SUPFAM" id="SSF47384">
    <property type="entry name" value="Homodimeric domain of signal transducing histidine kinase"/>
    <property type="match status" value="1"/>
</dbReference>
<feature type="domain" description="Histidine kinase" evidence="7">
    <location>
        <begin position="401"/>
        <end position="599"/>
    </location>
</feature>
<dbReference type="EMBL" id="JAOPKA010000002">
    <property type="protein sequence ID" value="MCU4740561.1"/>
    <property type="molecule type" value="Genomic_DNA"/>
</dbReference>